<dbReference type="Proteomes" id="UP000708208">
    <property type="component" value="Unassembled WGS sequence"/>
</dbReference>
<reference evidence="3" key="1">
    <citation type="submission" date="2021-06" db="EMBL/GenBank/DDBJ databases">
        <authorList>
            <person name="Hodson N. C."/>
            <person name="Mongue J. A."/>
            <person name="Jaron S. K."/>
        </authorList>
    </citation>
    <scope>NUCLEOTIDE SEQUENCE</scope>
</reference>
<organism evidence="3 4">
    <name type="scientific">Allacma fusca</name>
    <dbReference type="NCBI Taxonomy" id="39272"/>
    <lineage>
        <taxon>Eukaryota</taxon>
        <taxon>Metazoa</taxon>
        <taxon>Ecdysozoa</taxon>
        <taxon>Arthropoda</taxon>
        <taxon>Hexapoda</taxon>
        <taxon>Collembola</taxon>
        <taxon>Symphypleona</taxon>
        <taxon>Sminthuridae</taxon>
        <taxon>Allacma</taxon>
    </lineage>
</organism>
<feature type="compositionally biased region" description="Basic and acidic residues" evidence="1">
    <location>
        <begin position="39"/>
        <end position="51"/>
    </location>
</feature>
<comment type="caution">
    <text evidence="3">The sequence shown here is derived from an EMBL/GenBank/DDBJ whole genome shotgun (WGS) entry which is preliminary data.</text>
</comment>
<feature type="region of interest" description="Disordered" evidence="1">
    <location>
        <begin position="242"/>
        <end position="311"/>
    </location>
</feature>
<feature type="region of interest" description="Disordered" evidence="1">
    <location>
        <begin position="406"/>
        <end position="432"/>
    </location>
</feature>
<keyword evidence="2" id="KW-0472">Membrane</keyword>
<feature type="region of interest" description="Disordered" evidence="1">
    <location>
        <begin position="1"/>
        <end position="75"/>
    </location>
</feature>
<dbReference type="AlphaFoldDB" id="A0A8J2PDJ2"/>
<dbReference type="OrthoDB" id="8185211at2759"/>
<sequence length="567" mass="63618">EKDKLYPEVDGEEEFKRRVTRTSTSPPGWVKLQPPASHKVYDPFLPKEKESPGNSEGGDELGKSDSQFENRIGMEISPESFAARWGWGSGPSAGSGSRLPSWLEEYNNNNNNKYEHRRPNNGPTRDEDTKNWVKLDPIPVAGVSISKWVPKGTSPSELPSTGNLIRDQMHLGNKHQAWWDRPEMTVPVIKKPSHHGWGSQSTRLPSFTNKNRPEQHSSSWKDVIYPDTPTSATASWVESSTSLKGASPYPSSFSSSSSNNGWKSESLRRPSVASWSAPGTSGTHHRFNVRRPTSSSNSHYPDPNAGEDDPRWVLVSNTRRVTGQSGHYADRHRYRPSVDRWRDDLDLPDRDQELEQERDFYYGPHSHRVAKHIRLNPEDSRKQEEAFRKVNATLHTLRPVLNHEVKSNISSSPKPTTTPKPETTTVKSVVKQTPTRSSFLSSLLGDGRKFAGFTTPASNNRTNETKLAVVRRPHSFKPILAAVGAGMIPATMAAVLPMVMGRRKKRDTEGRQFLQSLEFKPVVVHNKLVLVPSEEFSGRSNFPAKNSHFFRPQGNGRSEFVVNSIGR</sequence>
<feature type="region of interest" description="Disordered" evidence="1">
    <location>
        <begin position="189"/>
        <end position="225"/>
    </location>
</feature>
<dbReference type="EMBL" id="CAJVCH010243836">
    <property type="protein sequence ID" value="CAG7733146.1"/>
    <property type="molecule type" value="Genomic_DNA"/>
</dbReference>
<feature type="compositionally biased region" description="Polar residues" evidence="1">
    <location>
        <begin position="273"/>
        <end position="282"/>
    </location>
</feature>
<feature type="region of interest" description="Disordered" evidence="1">
    <location>
        <begin position="109"/>
        <end position="130"/>
    </location>
</feature>
<keyword evidence="2" id="KW-0812">Transmembrane</keyword>
<evidence type="ECO:0000256" key="2">
    <source>
        <dbReference type="SAM" id="Phobius"/>
    </source>
</evidence>
<feature type="compositionally biased region" description="Low complexity" evidence="1">
    <location>
        <begin position="247"/>
        <end position="264"/>
    </location>
</feature>
<feature type="non-terminal residue" evidence="3">
    <location>
        <position position="1"/>
    </location>
</feature>
<evidence type="ECO:0000313" key="3">
    <source>
        <dbReference type="EMBL" id="CAG7733146.1"/>
    </source>
</evidence>
<gene>
    <name evidence="3" type="ORF">AFUS01_LOCUS21611</name>
</gene>
<name>A0A8J2PDJ2_9HEXA</name>
<feature type="compositionally biased region" description="Polar residues" evidence="1">
    <location>
        <begin position="198"/>
        <end position="220"/>
    </location>
</feature>
<feature type="compositionally biased region" description="Low complexity" evidence="1">
    <location>
        <begin position="410"/>
        <end position="431"/>
    </location>
</feature>
<protein>
    <submittedName>
        <fullName evidence="3">Uncharacterized protein</fullName>
    </submittedName>
</protein>
<proteinExistence type="predicted"/>
<evidence type="ECO:0000256" key="1">
    <source>
        <dbReference type="SAM" id="MobiDB-lite"/>
    </source>
</evidence>
<feature type="transmembrane region" description="Helical" evidence="2">
    <location>
        <begin position="479"/>
        <end position="499"/>
    </location>
</feature>
<feature type="compositionally biased region" description="Basic and acidic residues" evidence="1">
    <location>
        <begin position="113"/>
        <end position="130"/>
    </location>
</feature>
<keyword evidence="2" id="KW-1133">Transmembrane helix</keyword>
<accession>A0A8J2PDJ2</accession>
<evidence type="ECO:0000313" key="4">
    <source>
        <dbReference type="Proteomes" id="UP000708208"/>
    </source>
</evidence>
<keyword evidence="4" id="KW-1185">Reference proteome</keyword>